<keyword evidence="2" id="KW-0479">Metal-binding</keyword>
<evidence type="ECO:0000256" key="3">
    <source>
        <dbReference type="ARBA" id="ARBA00022801"/>
    </source>
</evidence>
<dbReference type="PANTHER" id="PTHR31835:SF1">
    <property type="entry name" value="URIDINE DIPHOSPHATE GLUCOSE PYROPHOSPHATASE NUDT22"/>
    <property type="match status" value="1"/>
</dbReference>
<evidence type="ECO:0000313" key="7">
    <source>
        <dbReference type="Proteomes" id="UP000660262"/>
    </source>
</evidence>
<sequence length="345" mass="38343">MRPSVKENYMSAADVADGDVLHEDVVTCDSLHRYSILYTQPPSSHSSSYSEFTIRMSTIYRRVPLAMPRTCHDSVHDSSDELIDRIWASRLASSGGSLWDAPKFRFDSAHFDAKQACCVFHLGITSYKEYLGTNCSPDWKAYLDTSAEDSQTRHRHMASSLGNGAIVETKDGHVVLLQRGTAVGEAPGLIVFPGGHAEPDEVPPLDDEHLVAAWKRALTLTQNEADDLLAKYQPAIEREFLDSVWREVFEETGLSAEDGDLDTSTARFLGITRRVENARCTAFWCVSAPDLTKHDVEVRYARRSDKHESVRLVCVHKDALPQLAQNSMPGCHRGGAALFLGTFDL</sequence>
<dbReference type="Gene3D" id="3.90.79.10">
    <property type="entry name" value="Nucleoside Triphosphate Pyrophosphohydrolase"/>
    <property type="match status" value="1"/>
</dbReference>
<comment type="caution">
    <text evidence="6">The sequence shown here is derived from an EMBL/GenBank/DDBJ whole genome shotgun (WGS) entry which is preliminary data.</text>
</comment>
<dbReference type="CDD" id="cd02883">
    <property type="entry name" value="NUDIX_Hydrolase"/>
    <property type="match status" value="1"/>
</dbReference>
<dbReference type="SUPFAM" id="SSF55811">
    <property type="entry name" value="Nudix"/>
    <property type="match status" value="1"/>
</dbReference>
<evidence type="ECO:0000256" key="4">
    <source>
        <dbReference type="ARBA" id="ARBA00022842"/>
    </source>
</evidence>
<keyword evidence="3" id="KW-0378">Hydrolase</keyword>
<feature type="domain" description="Nudix hydrolase" evidence="5">
    <location>
        <begin position="152"/>
        <end position="326"/>
    </location>
</feature>
<accession>A0A830HRX4</accession>
<protein>
    <recommendedName>
        <fullName evidence="5">Nudix hydrolase domain-containing protein</fullName>
    </recommendedName>
</protein>
<comment type="cofactor">
    <cofactor evidence="1">
        <name>Mg(2+)</name>
        <dbReference type="ChEBI" id="CHEBI:18420"/>
    </cofactor>
</comment>
<evidence type="ECO:0000259" key="5">
    <source>
        <dbReference type="PROSITE" id="PS51462"/>
    </source>
</evidence>
<evidence type="ECO:0000256" key="1">
    <source>
        <dbReference type="ARBA" id="ARBA00001946"/>
    </source>
</evidence>
<dbReference type="GO" id="GO:0052751">
    <property type="term" value="F:GDP-mannose hydrolase activity"/>
    <property type="evidence" value="ECO:0007669"/>
    <property type="project" value="TreeGrafter"/>
</dbReference>
<dbReference type="InterPro" id="IPR000086">
    <property type="entry name" value="NUDIX_hydrolase_dom"/>
</dbReference>
<dbReference type="InterPro" id="IPR055295">
    <property type="entry name" value="NUDT22/NUDT9-like"/>
</dbReference>
<dbReference type="Proteomes" id="UP000660262">
    <property type="component" value="Unassembled WGS sequence"/>
</dbReference>
<dbReference type="PANTHER" id="PTHR31835">
    <property type="entry name" value="URIDINE DIPHOSPHATE GLUCOSE PYROPHOSPHATASE"/>
    <property type="match status" value="1"/>
</dbReference>
<dbReference type="InterPro" id="IPR015797">
    <property type="entry name" value="NUDIX_hydrolase-like_dom_sf"/>
</dbReference>
<gene>
    <name evidence="6" type="ORF">PPROV_000859700</name>
</gene>
<keyword evidence="4" id="KW-0460">Magnesium</keyword>
<evidence type="ECO:0000256" key="2">
    <source>
        <dbReference type="ARBA" id="ARBA00022723"/>
    </source>
</evidence>
<organism evidence="6 7">
    <name type="scientific">Pycnococcus provasolii</name>
    <dbReference type="NCBI Taxonomy" id="41880"/>
    <lineage>
        <taxon>Eukaryota</taxon>
        <taxon>Viridiplantae</taxon>
        <taxon>Chlorophyta</taxon>
        <taxon>Pseudoscourfieldiophyceae</taxon>
        <taxon>Pseudoscourfieldiales</taxon>
        <taxon>Pycnococcaceae</taxon>
        <taxon>Pycnococcus</taxon>
    </lineage>
</organism>
<dbReference type="GO" id="GO:0046872">
    <property type="term" value="F:metal ion binding"/>
    <property type="evidence" value="ECO:0007669"/>
    <property type="project" value="UniProtKB-KW"/>
</dbReference>
<dbReference type="PROSITE" id="PS51462">
    <property type="entry name" value="NUDIX"/>
    <property type="match status" value="1"/>
</dbReference>
<dbReference type="EMBL" id="BNJQ01000026">
    <property type="protein sequence ID" value="GHP09862.1"/>
    <property type="molecule type" value="Genomic_DNA"/>
</dbReference>
<evidence type="ECO:0000313" key="6">
    <source>
        <dbReference type="EMBL" id="GHP09862.1"/>
    </source>
</evidence>
<keyword evidence="7" id="KW-1185">Reference proteome</keyword>
<name>A0A830HRX4_9CHLO</name>
<dbReference type="AlphaFoldDB" id="A0A830HRX4"/>
<proteinExistence type="predicted"/>
<reference evidence="6" key="1">
    <citation type="submission" date="2020-10" db="EMBL/GenBank/DDBJ databases">
        <title>Unveiling of a novel bifunctional photoreceptor, Dualchrome1, isolated from a cosmopolitan green alga.</title>
        <authorList>
            <person name="Suzuki S."/>
            <person name="Kawachi M."/>
        </authorList>
    </citation>
    <scope>NUCLEOTIDE SEQUENCE</scope>
    <source>
        <strain evidence="6">NIES 2893</strain>
    </source>
</reference>
<dbReference type="OrthoDB" id="566807at2759"/>